<dbReference type="InterPro" id="IPR027417">
    <property type="entry name" value="P-loop_NTPase"/>
</dbReference>
<dbReference type="GO" id="GO:0005524">
    <property type="term" value="F:ATP binding"/>
    <property type="evidence" value="ECO:0007669"/>
    <property type="project" value="UniProtKB-UniRule"/>
</dbReference>
<dbReference type="AlphaFoldDB" id="A0A0L0RZB7"/>
<feature type="region of interest" description="Disordered" evidence="8">
    <location>
        <begin position="479"/>
        <end position="567"/>
    </location>
</feature>
<evidence type="ECO:0000313" key="11">
    <source>
        <dbReference type="Proteomes" id="UP000054350"/>
    </source>
</evidence>
<feature type="compositionally biased region" description="Polar residues" evidence="8">
    <location>
        <begin position="512"/>
        <end position="522"/>
    </location>
</feature>
<dbReference type="OrthoDB" id="3176171at2759"/>
<feature type="binding site" evidence="6">
    <location>
        <begin position="96"/>
        <end position="103"/>
    </location>
    <ligand>
        <name>ATP</name>
        <dbReference type="ChEBI" id="CHEBI:30616"/>
    </ligand>
</feature>
<dbReference type="GO" id="GO:0003777">
    <property type="term" value="F:microtubule motor activity"/>
    <property type="evidence" value="ECO:0007669"/>
    <property type="project" value="InterPro"/>
</dbReference>
<dbReference type="GO" id="GO:0005874">
    <property type="term" value="C:microtubule"/>
    <property type="evidence" value="ECO:0007669"/>
    <property type="project" value="UniProtKB-KW"/>
</dbReference>
<feature type="compositionally biased region" description="Low complexity" evidence="8">
    <location>
        <begin position="523"/>
        <end position="532"/>
    </location>
</feature>
<keyword evidence="4 6" id="KW-0067">ATP-binding</keyword>
<evidence type="ECO:0000256" key="5">
    <source>
        <dbReference type="ARBA" id="ARBA00023054"/>
    </source>
</evidence>
<accession>A0A0L0RZB7</accession>
<evidence type="ECO:0000256" key="1">
    <source>
        <dbReference type="ARBA" id="ARBA00022553"/>
    </source>
</evidence>
<dbReference type="GO" id="GO:0008017">
    <property type="term" value="F:microtubule binding"/>
    <property type="evidence" value="ECO:0007669"/>
    <property type="project" value="InterPro"/>
</dbReference>
<dbReference type="InterPro" id="IPR001752">
    <property type="entry name" value="Kinesin_motor_dom"/>
</dbReference>
<dbReference type="Pfam" id="PF23735">
    <property type="entry name" value="KIF9"/>
    <property type="match status" value="1"/>
</dbReference>
<keyword evidence="3 6" id="KW-0547">Nucleotide-binding</keyword>
<organism evidence="10 11">
    <name type="scientific">Allomyces macrogynus (strain ATCC 38327)</name>
    <name type="common">Allomyces javanicus var. macrogynus</name>
    <dbReference type="NCBI Taxonomy" id="578462"/>
    <lineage>
        <taxon>Eukaryota</taxon>
        <taxon>Fungi</taxon>
        <taxon>Fungi incertae sedis</taxon>
        <taxon>Blastocladiomycota</taxon>
        <taxon>Blastocladiomycetes</taxon>
        <taxon>Blastocladiales</taxon>
        <taxon>Blastocladiaceae</taxon>
        <taxon>Allomyces</taxon>
    </lineage>
</organism>
<dbReference type="Pfam" id="PF00225">
    <property type="entry name" value="Kinesin"/>
    <property type="match status" value="1"/>
</dbReference>
<dbReference type="PANTHER" id="PTHR47968:SF62">
    <property type="entry name" value="KINESIN FAMILY MEMBER 5A"/>
    <property type="match status" value="1"/>
</dbReference>
<dbReference type="Gene3D" id="3.40.850.10">
    <property type="entry name" value="Kinesin motor domain"/>
    <property type="match status" value="1"/>
</dbReference>
<dbReference type="STRING" id="578462.A0A0L0RZB7"/>
<feature type="domain" description="Kinesin motor" evidence="9">
    <location>
        <begin position="9"/>
        <end position="339"/>
    </location>
</feature>
<dbReference type="PROSITE" id="PS50067">
    <property type="entry name" value="KINESIN_MOTOR_2"/>
    <property type="match status" value="1"/>
</dbReference>
<proteinExistence type="inferred from homology"/>
<dbReference type="PRINTS" id="PR00380">
    <property type="entry name" value="KINESINHEAVY"/>
</dbReference>
<evidence type="ECO:0000256" key="7">
    <source>
        <dbReference type="RuleBase" id="RU000394"/>
    </source>
</evidence>
<keyword evidence="2 7" id="KW-0493">Microtubule</keyword>
<gene>
    <name evidence="10" type="ORF">AMAG_01305</name>
</gene>
<evidence type="ECO:0000256" key="4">
    <source>
        <dbReference type="ARBA" id="ARBA00022840"/>
    </source>
</evidence>
<reference evidence="10 11" key="1">
    <citation type="submission" date="2009-11" db="EMBL/GenBank/DDBJ databases">
        <title>Annotation of Allomyces macrogynus ATCC 38327.</title>
        <authorList>
            <consortium name="The Broad Institute Genome Sequencing Platform"/>
            <person name="Russ C."/>
            <person name="Cuomo C."/>
            <person name="Burger G."/>
            <person name="Gray M.W."/>
            <person name="Holland P.W.H."/>
            <person name="King N."/>
            <person name="Lang F.B.F."/>
            <person name="Roger A.J."/>
            <person name="Ruiz-Trillo I."/>
            <person name="Young S.K."/>
            <person name="Zeng Q."/>
            <person name="Gargeya S."/>
            <person name="Fitzgerald M."/>
            <person name="Haas B."/>
            <person name="Abouelleil A."/>
            <person name="Alvarado L."/>
            <person name="Arachchi H.M."/>
            <person name="Berlin A."/>
            <person name="Chapman S.B."/>
            <person name="Gearin G."/>
            <person name="Goldberg J."/>
            <person name="Griggs A."/>
            <person name="Gujja S."/>
            <person name="Hansen M."/>
            <person name="Heiman D."/>
            <person name="Howarth C."/>
            <person name="Larimer J."/>
            <person name="Lui A."/>
            <person name="MacDonald P.J.P."/>
            <person name="McCowen C."/>
            <person name="Montmayeur A."/>
            <person name="Murphy C."/>
            <person name="Neiman D."/>
            <person name="Pearson M."/>
            <person name="Priest M."/>
            <person name="Roberts A."/>
            <person name="Saif S."/>
            <person name="Shea T."/>
            <person name="Sisk P."/>
            <person name="Stolte C."/>
            <person name="Sykes S."/>
            <person name="Wortman J."/>
            <person name="Nusbaum C."/>
            <person name="Birren B."/>
        </authorList>
    </citation>
    <scope>NUCLEOTIDE SEQUENCE [LARGE SCALE GENOMIC DNA]</scope>
    <source>
        <strain evidence="10 11">ATCC 38327</strain>
    </source>
</reference>
<dbReference type="VEuPathDB" id="FungiDB:AMAG_01305"/>
<dbReference type="EMBL" id="GG745329">
    <property type="protein sequence ID" value="KNE55409.1"/>
    <property type="molecule type" value="Genomic_DNA"/>
</dbReference>
<dbReference type="InterPro" id="IPR027640">
    <property type="entry name" value="Kinesin-like_fam"/>
</dbReference>
<dbReference type="SMART" id="SM00129">
    <property type="entry name" value="KISc"/>
    <property type="match status" value="1"/>
</dbReference>
<keyword evidence="11" id="KW-1185">Reference proteome</keyword>
<keyword evidence="5" id="KW-0175">Coiled coil</keyword>
<reference evidence="11" key="2">
    <citation type="submission" date="2009-11" db="EMBL/GenBank/DDBJ databases">
        <title>The Genome Sequence of Allomyces macrogynus strain ATCC 38327.</title>
        <authorList>
            <consortium name="The Broad Institute Genome Sequencing Platform"/>
            <person name="Russ C."/>
            <person name="Cuomo C."/>
            <person name="Shea T."/>
            <person name="Young S.K."/>
            <person name="Zeng Q."/>
            <person name="Koehrsen M."/>
            <person name="Haas B."/>
            <person name="Borodovsky M."/>
            <person name="Guigo R."/>
            <person name="Alvarado L."/>
            <person name="Berlin A."/>
            <person name="Borenstein D."/>
            <person name="Chen Z."/>
            <person name="Engels R."/>
            <person name="Freedman E."/>
            <person name="Gellesch M."/>
            <person name="Goldberg J."/>
            <person name="Griggs A."/>
            <person name="Gujja S."/>
            <person name="Heiman D."/>
            <person name="Hepburn T."/>
            <person name="Howarth C."/>
            <person name="Jen D."/>
            <person name="Larson L."/>
            <person name="Lewis B."/>
            <person name="Mehta T."/>
            <person name="Park D."/>
            <person name="Pearson M."/>
            <person name="Roberts A."/>
            <person name="Saif S."/>
            <person name="Shenoy N."/>
            <person name="Sisk P."/>
            <person name="Stolte C."/>
            <person name="Sykes S."/>
            <person name="Walk T."/>
            <person name="White J."/>
            <person name="Yandava C."/>
            <person name="Burger G."/>
            <person name="Gray M.W."/>
            <person name="Holland P.W.H."/>
            <person name="King N."/>
            <person name="Lang F.B.F."/>
            <person name="Roger A.J."/>
            <person name="Ruiz-Trillo I."/>
            <person name="Lander E."/>
            <person name="Nusbaum C."/>
        </authorList>
    </citation>
    <scope>NUCLEOTIDE SEQUENCE [LARGE SCALE GENOMIC DNA]</scope>
    <source>
        <strain evidence="11">ATCC 38327</strain>
    </source>
</reference>
<evidence type="ECO:0000256" key="2">
    <source>
        <dbReference type="ARBA" id="ARBA00022701"/>
    </source>
</evidence>
<evidence type="ECO:0000256" key="3">
    <source>
        <dbReference type="ARBA" id="ARBA00022741"/>
    </source>
</evidence>
<evidence type="ECO:0000256" key="6">
    <source>
        <dbReference type="PROSITE-ProRule" id="PRU00283"/>
    </source>
</evidence>
<dbReference type="eggNOG" id="KOG4280">
    <property type="taxonomic scope" value="Eukaryota"/>
</dbReference>
<dbReference type="InterPro" id="IPR036961">
    <property type="entry name" value="Kinesin_motor_dom_sf"/>
</dbReference>
<protein>
    <recommendedName>
        <fullName evidence="7">Kinesin-like protein</fullName>
    </recommendedName>
</protein>
<keyword evidence="6 7" id="KW-0505">Motor protein</keyword>
<evidence type="ECO:0000313" key="10">
    <source>
        <dbReference type="EMBL" id="KNE55409.1"/>
    </source>
</evidence>
<dbReference type="GO" id="GO:0007018">
    <property type="term" value="P:microtubule-based movement"/>
    <property type="evidence" value="ECO:0007669"/>
    <property type="project" value="InterPro"/>
</dbReference>
<comment type="similarity">
    <text evidence="6 7">Belongs to the TRAFAC class myosin-kinesin ATPase superfamily. Kinesin family.</text>
</comment>
<dbReference type="Proteomes" id="UP000054350">
    <property type="component" value="Unassembled WGS sequence"/>
</dbReference>
<dbReference type="PROSITE" id="PS00411">
    <property type="entry name" value="KINESIN_MOTOR_1"/>
    <property type="match status" value="1"/>
</dbReference>
<dbReference type="PANTHER" id="PTHR47968">
    <property type="entry name" value="CENTROMERE PROTEIN E"/>
    <property type="match status" value="1"/>
</dbReference>
<keyword evidence="1" id="KW-0597">Phosphoprotein</keyword>
<sequence>MTDMMNNKHVRVVVRTRPTTRFASQAIEIIPDKNIVNIHVPKPEDAGFINNQQSDWSFKFDKLLHNVSQDAVYEECGTPIVRSLLDGYNGTLLAYGQTGAGKTFTMTGATENYRHRGMIPRAISQVFKEIQARPQYAYTIRISYLEIYNENMIDLLAPVGQSADMAVVEDKNGCYVKGLSQVIATNEEETLNLLFEGETARSVGDHALNRSSSRSHTVFTIHLESKSRVDSSDDVIFSKLNLVDLAGSERLAKTASSGKTLKEAMFINKSLTFLEQVIIALADKKRDHVPYRQSRLTNVLRDSLGGNCNTLMIANIWGEADHLEETISTLRFATRMSCVTNEPVVNVQYDPMTLVKKQEREIKELRQELAMYDTLIGRSHVQYEPFTDGQKAELAKRVRAWFDGTDDEIEIVTLRQVKEIMNVFKGMYLQWAQGGDRCELPKAGGATGPATAGGMERDISAALEEEDGVGETEGMGFSIGVAPVSGPNGRRKVINKKAPPAAKKEPFVPNAASRQSSTSFVYGSSPAPTTGTTGSGGDDAGHSPGGSPEVQGASRFGDQGAMGPVGIPALQPLPPIPARAKPDRNEEFETFKRGPGKDLAQALIENKRILRDKKRALVDLTARVTTLKASITDLKTAVARDRDQALQADTEHDPALYSAPIPADVQAKLDSLATLKADAKRHLEAVAQTKSELEYAARVVDTCRERLVREFDAWYLQVYCDAPAPAGVGEARPTSVAERRTAAAAAAAAVAGMTTDASVADPLDLAEQFDLMLNDKLMEDPASYSYYAALKRRQRRGAKPQARTLM</sequence>
<evidence type="ECO:0000259" key="9">
    <source>
        <dbReference type="PROSITE" id="PS50067"/>
    </source>
</evidence>
<evidence type="ECO:0000256" key="8">
    <source>
        <dbReference type="SAM" id="MobiDB-lite"/>
    </source>
</evidence>
<dbReference type="InterPro" id="IPR056524">
    <property type="entry name" value="KIF6/9_C"/>
</dbReference>
<dbReference type="InterPro" id="IPR019821">
    <property type="entry name" value="Kinesin_motor_CS"/>
</dbReference>
<name>A0A0L0RZB7_ALLM3</name>
<dbReference type="SUPFAM" id="SSF52540">
    <property type="entry name" value="P-loop containing nucleoside triphosphate hydrolases"/>
    <property type="match status" value="1"/>
</dbReference>